<reference evidence="1" key="1">
    <citation type="submission" date="2016-01" db="EMBL/GenBank/DDBJ databases">
        <title>Reference transcriptome for the parasite Schistocephalus solidus: insights into the molecular evolution of parasitism.</title>
        <authorList>
            <person name="Hebert F.O."/>
            <person name="Grambauer S."/>
            <person name="Barber I."/>
            <person name="Landry C.R."/>
            <person name="Aubin-Horth N."/>
        </authorList>
    </citation>
    <scope>NUCLEOTIDE SEQUENCE</scope>
</reference>
<proteinExistence type="predicted"/>
<sequence length="153" mass="16739">MYNMVFVNVLNHGDGGFSKAGGIGVDVAISGWLSCLTGLAGIWNSCSIGSVLDRTWFSSCVRFRDIKRRSMPIIHSCRLANMFSLRFNVAMESLGVEYVEVPGRSGQLPVGKVSAEDSAWSDAFAFGDRGGVSSHKKSESSSLFRRGLFECRW</sequence>
<dbReference type="AlphaFoldDB" id="A0A0X3P6J6"/>
<evidence type="ECO:0000313" key="1">
    <source>
        <dbReference type="EMBL" id="JAP43652.1"/>
    </source>
</evidence>
<organism evidence="1">
    <name type="scientific">Schistocephalus solidus</name>
    <name type="common">Tapeworm</name>
    <dbReference type="NCBI Taxonomy" id="70667"/>
    <lineage>
        <taxon>Eukaryota</taxon>
        <taxon>Metazoa</taxon>
        <taxon>Spiralia</taxon>
        <taxon>Lophotrochozoa</taxon>
        <taxon>Platyhelminthes</taxon>
        <taxon>Cestoda</taxon>
        <taxon>Eucestoda</taxon>
        <taxon>Diphyllobothriidea</taxon>
        <taxon>Diphyllobothriidae</taxon>
        <taxon>Schistocephalus</taxon>
    </lineage>
</organism>
<protein>
    <submittedName>
        <fullName evidence="1">Uncharacterized protein</fullName>
    </submittedName>
</protein>
<accession>A0A0X3P6J6</accession>
<gene>
    <name evidence="1" type="ORF">TR150463</name>
</gene>
<name>A0A0X3P6J6_SCHSO</name>
<dbReference type="EMBL" id="GEEE01019573">
    <property type="protein sequence ID" value="JAP43652.1"/>
    <property type="molecule type" value="Transcribed_RNA"/>
</dbReference>